<dbReference type="SMART" id="SM00342">
    <property type="entry name" value="HTH_ARAC"/>
    <property type="match status" value="1"/>
</dbReference>
<dbReference type="PROSITE" id="PS01124">
    <property type="entry name" value="HTH_ARAC_FAMILY_2"/>
    <property type="match status" value="1"/>
</dbReference>
<sequence length="276" mass="30434">MISKSGQTSNKPPCSTAIDLSLLHGPAMAVRMDFADYEAEGVQHQHRQGQLILALHGAVTCRAESGLWIVPPDCGVWIPGGVPHSNQVTSNARLTYLFVEPGAAMLPDECCTLSVSPMLREMIHRIAELSESDPRDAHVDRLVRVMLDELGLMPRERLELPVSGHPKIALIAAALLADPSDRRTLGQWAEHVAVSERSLKRLMVQETGLSFGRWRRQLHLVIALRELAGGATVQRVAGDLGYESTTAFIVMFKKALGTTPSRYFADRLDHEARVRH</sequence>
<evidence type="ECO:0000256" key="1">
    <source>
        <dbReference type="ARBA" id="ARBA00022491"/>
    </source>
</evidence>
<dbReference type="FunFam" id="1.10.10.60:FF:000132">
    <property type="entry name" value="AraC family transcriptional regulator"/>
    <property type="match status" value="1"/>
</dbReference>
<evidence type="ECO:0000256" key="4">
    <source>
        <dbReference type="ARBA" id="ARBA00023163"/>
    </source>
</evidence>
<gene>
    <name evidence="6" type="ORF">NGAL_HAMBI1189_12230</name>
</gene>
<keyword evidence="2" id="KW-0805">Transcription regulation</keyword>
<dbReference type="SUPFAM" id="SSF51182">
    <property type="entry name" value="RmlC-like cupins"/>
    <property type="match status" value="1"/>
</dbReference>
<evidence type="ECO:0000259" key="5">
    <source>
        <dbReference type="PROSITE" id="PS01124"/>
    </source>
</evidence>
<dbReference type="GO" id="GO:0003700">
    <property type="term" value="F:DNA-binding transcription factor activity"/>
    <property type="evidence" value="ECO:0007669"/>
    <property type="project" value="InterPro"/>
</dbReference>
<dbReference type="Pfam" id="PF12833">
    <property type="entry name" value="HTH_18"/>
    <property type="match status" value="1"/>
</dbReference>
<name>A0A0T7GFK1_NEOGA</name>
<dbReference type="Gene3D" id="1.10.10.60">
    <property type="entry name" value="Homeodomain-like"/>
    <property type="match status" value="1"/>
</dbReference>
<evidence type="ECO:0000256" key="3">
    <source>
        <dbReference type="ARBA" id="ARBA00023125"/>
    </source>
</evidence>
<proteinExistence type="predicted"/>
<feature type="domain" description="HTH araC/xylS-type" evidence="5">
    <location>
        <begin position="169"/>
        <end position="266"/>
    </location>
</feature>
<organism evidence="6 7">
    <name type="scientific">Neorhizobium galegae bv. officinalis</name>
    <dbReference type="NCBI Taxonomy" id="323656"/>
    <lineage>
        <taxon>Bacteria</taxon>
        <taxon>Pseudomonadati</taxon>
        <taxon>Pseudomonadota</taxon>
        <taxon>Alphaproteobacteria</taxon>
        <taxon>Hyphomicrobiales</taxon>
        <taxon>Rhizobiaceae</taxon>
        <taxon>Rhizobium/Agrobacterium group</taxon>
        <taxon>Neorhizobium</taxon>
    </lineage>
</organism>
<accession>A0A0T7GFK1</accession>
<dbReference type="RefSeq" id="WP_046632267.1">
    <property type="nucleotide sequence ID" value="NZ_CCRK01000002.1"/>
</dbReference>
<dbReference type="GO" id="GO:0043565">
    <property type="term" value="F:sequence-specific DNA binding"/>
    <property type="evidence" value="ECO:0007669"/>
    <property type="project" value="InterPro"/>
</dbReference>
<dbReference type="InterPro" id="IPR009057">
    <property type="entry name" value="Homeodomain-like_sf"/>
</dbReference>
<dbReference type="EMBL" id="CCRK01000002">
    <property type="protein sequence ID" value="CDZ46073.1"/>
    <property type="molecule type" value="Genomic_DNA"/>
</dbReference>
<protein>
    <submittedName>
        <fullName evidence="6">Putative AraC-type regulatory protein</fullName>
    </submittedName>
</protein>
<dbReference type="InterPro" id="IPR014710">
    <property type="entry name" value="RmlC-like_jellyroll"/>
</dbReference>
<evidence type="ECO:0000313" key="6">
    <source>
        <dbReference type="EMBL" id="CDZ46073.1"/>
    </source>
</evidence>
<keyword evidence="1" id="KW-0678">Repressor</keyword>
<dbReference type="Gene3D" id="2.60.120.10">
    <property type="entry name" value="Jelly Rolls"/>
    <property type="match status" value="1"/>
</dbReference>
<reference evidence="6 7" key="1">
    <citation type="submission" date="2014-08" db="EMBL/GenBank/DDBJ databases">
        <authorList>
            <person name="Chen Y.-H."/>
        </authorList>
    </citation>
    <scope>NUCLEOTIDE SEQUENCE [LARGE SCALE GENOMIC DNA]</scope>
</reference>
<dbReference type="Pfam" id="PF02311">
    <property type="entry name" value="AraC_binding"/>
    <property type="match status" value="1"/>
</dbReference>
<keyword evidence="3" id="KW-0238">DNA-binding</keyword>
<keyword evidence="4" id="KW-0804">Transcription</keyword>
<dbReference type="Proteomes" id="UP000039660">
    <property type="component" value="Unassembled WGS sequence"/>
</dbReference>
<dbReference type="SUPFAM" id="SSF46689">
    <property type="entry name" value="Homeodomain-like"/>
    <property type="match status" value="1"/>
</dbReference>
<dbReference type="CDD" id="cd06124">
    <property type="entry name" value="cupin_NimR-like_N"/>
    <property type="match status" value="1"/>
</dbReference>
<dbReference type="InterPro" id="IPR018060">
    <property type="entry name" value="HTH_AraC"/>
</dbReference>
<dbReference type="PANTHER" id="PTHR11019">
    <property type="entry name" value="HTH-TYPE TRANSCRIPTIONAL REGULATOR NIMR"/>
    <property type="match status" value="1"/>
</dbReference>
<dbReference type="AlphaFoldDB" id="A0A0T7GFK1"/>
<dbReference type="PANTHER" id="PTHR11019:SF199">
    <property type="entry name" value="HTH-TYPE TRANSCRIPTIONAL REGULATOR NIMR"/>
    <property type="match status" value="1"/>
</dbReference>
<dbReference type="InterPro" id="IPR011051">
    <property type="entry name" value="RmlC_Cupin_sf"/>
</dbReference>
<evidence type="ECO:0000256" key="2">
    <source>
        <dbReference type="ARBA" id="ARBA00023015"/>
    </source>
</evidence>
<dbReference type="InterPro" id="IPR003313">
    <property type="entry name" value="AraC-bd"/>
</dbReference>
<evidence type="ECO:0000313" key="7">
    <source>
        <dbReference type="Proteomes" id="UP000039660"/>
    </source>
</evidence>